<name>A0A7J7GKL2_CAMSI</name>
<dbReference type="Proteomes" id="UP000593564">
    <property type="component" value="Unassembled WGS sequence"/>
</dbReference>
<dbReference type="PANTHER" id="PTHR34959">
    <property type="entry name" value="PROTEIN LAZY 1"/>
    <property type="match status" value="1"/>
</dbReference>
<dbReference type="EMBL" id="JACBKZ010000010">
    <property type="protein sequence ID" value="KAF5939956.1"/>
    <property type="molecule type" value="Genomic_DNA"/>
</dbReference>
<dbReference type="PANTHER" id="PTHR34959:SF3">
    <property type="entry name" value="PROTEIN LAZY 1"/>
    <property type="match status" value="1"/>
</dbReference>
<gene>
    <name evidence="1" type="ORF">HYC85_021123</name>
</gene>
<organism evidence="1 2">
    <name type="scientific">Camellia sinensis</name>
    <name type="common">Tea plant</name>
    <name type="synonym">Thea sinensis</name>
    <dbReference type="NCBI Taxonomy" id="4442"/>
    <lineage>
        <taxon>Eukaryota</taxon>
        <taxon>Viridiplantae</taxon>
        <taxon>Streptophyta</taxon>
        <taxon>Embryophyta</taxon>
        <taxon>Tracheophyta</taxon>
        <taxon>Spermatophyta</taxon>
        <taxon>Magnoliopsida</taxon>
        <taxon>eudicotyledons</taxon>
        <taxon>Gunneridae</taxon>
        <taxon>Pentapetalae</taxon>
        <taxon>asterids</taxon>
        <taxon>Ericales</taxon>
        <taxon>Theaceae</taxon>
        <taxon>Camellia</taxon>
    </lineage>
</organism>
<dbReference type="GO" id="GO:2000012">
    <property type="term" value="P:regulation of auxin polar transport"/>
    <property type="evidence" value="ECO:0007669"/>
    <property type="project" value="InterPro"/>
</dbReference>
<dbReference type="AlphaFoldDB" id="A0A7J7GKL2"/>
<sequence>MCTPNHIYANGSHLQLYPNYLTFLQSWNSSNCLSEKPSLDEQQYDMKANYGTKTLGKSQKYNHLQKSFAIEEDDFEEEPSAAVSQLFHGFFTIGTLGSDTVIADPSSTPTFAISVENISEKETEVTEHDLKLINDELEKVLGVQGKQDGCNDSSGRNSHVSTITLSGKTLEGTETSGNRTTICPLQGYLLGSVIELPETKKEHRTSLGELFQRTKMTQENSVTKCESREKKADKETNKSAIRLMKKILKKRMVHDSSRTSTTVTGGNVISASMETKLHKILHLFYKKVYPENSTSAWKSDKPHKNEPKNITYEEGYYNGDYTQPGEDIIIFPHTALSKESIRCFKRHSNPSQLTISGSNSNGNSENWINTDADCKYTYIYLSQNLFYAPDFMVIII</sequence>
<evidence type="ECO:0000313" key="2">
    <source>
        <dbReference type="Proteomes" id="UP000593564"/>
    </source>
</evidence>
<proteinExistence type="predicted"/>
<accession>A0A7J7GKL2</accession>
<dbReference type="InterPro" id="IPR038928">
    <property type="entry name" value="LAZY1"/>
</dbReference>
<evidence type="ECO:0000313" key="1">
    <source>
        <dbReference type="EMBL" id="KAF5939956.1"/>
    </source>
</evidence>
<comment type="caution">
    <text evidence="1">The sequence shown here is derived from an EMBL/GenBank/DDBJ whole genome shotgun (WGS) entry which is preliminary data.</text>
</comment>
<keyword evidence="2" id="KW-1185">Reference proteome</keyword>
<reference evidence="2" key="1">
    <citation type="journal article" date="2020" name="Nat. Commun.">
        <title>Genome assembly of wild tea tree DASZ reveals pedigree and selection history of tea varieties.</title>
        <authorList>
            <person name="Zhang W."/>
            <person name="Zhang Y."/>
            <person name="Qiu H."/>
            <person name="Guo Y."/>
            <person name="Wan H."/>
            <person name="Zhang X."/>
            <person name="Scossa F."/>
            <person name="Alseekh S."/>
            <person name="Zhang Q."/>
            <person name="Wang P."/>
            <person name="Xu L."/>
            <person name="Schmidt M.H."/>
            <person name="Jia X."/>
            <person name="Li D."/>
            <person name="Zhu A."/>
            <person name="Guo F."/>
            <person name="Chen W."/>
            <person name="Ni D."/>
            <person name="Usadel B."/>
            <person name="Fernie A.R."/>
            <person name="Wen W."/>
        </authorList>
    </citation>
    <scope>NUCLEOTIDE SEQUENCE [LARGE SCALE GENOMIC DNA]</scope>
    <source>
        <strain evidence="2">cv. G240</strain>
    </source>
</reference>
<dbReference type="GO" id="GO:0009630">
    <property type="term" value="P:gravitropism"/>
    <property type="evidence" value="ECO:0007669"/>
    <property type="project" value="InterPro"/>
</dbReference>
<reference evidence="1 2" key="2">
    <citation type="submission" date="2020-07" db="EMBL/GenBank/DDBJ databases">
        <title>Genome assembly of wild tea tree DASZ reveals pedigree and selection history of tea varieties.</title>
        <authorList>
            <person name="Zhang W."/>
        </authorList>
    </citation>
    <scope>NUCLEOTIDE SEQUENCE [LARGE SCALE GENOMIC DNA]</scope>
    <source>
        <strain evidence="2">cv. G240</strain>
        <tissue evidence="1">Leaf</tissue>
    </source>
</reference>
<protein>
    <submittedName>
        <fullName evidence="1">Uncharacterized protein</fullName>
    </submittedName>
</protein>